<dbReference type="Proteomes" id="UP001497482">
    <property type="component" value="Chromosome 9"/>
</dbReference>
<dbReference type="Gene3D" id="4.10.40.20">
    <property type="match status" value="1"/>
</dbReference>
<dbReference type="GO" id="GO:0005615">
    <property type="term" value="C:extracellular space"/>
    <property type="evidence" value="ECO:0007669"/>
    <property type="project" value="TreeGrafter"/>
</dbReference>
<dbReference type="InterPro" id="IPR000867">
    <property type="entry name" value="IGFBP-like"/>
</dbReference>
<dbReference type="InterPro" id="IPR013783">
    <property type="entry name" value="Ig-like_fold"/>
</dbReference>
<evidence type="ECO:0000256" key="3">
    <source>
        <dbReference type="ARBA" id="ARBA00022729"/>
    </source>
</evidence>
<evidence type="ECO:0000256" key="5">
    <source>
        <dbReference type="ARBA" id="ARBA00023319"/>
    </source>
</evidence>
<evidence type="ECO:0000256" key="1">
    <source>
        <dbReference type="ARBA" id="ARBA00004613"/>
    </source>
</evidence>
<gene>
    <name evidence="9" type="ORF">KC01_LOCUS41397</name>
</gene>
<protein>
    <submittedName>
        <fullName evidence="9">Uncharacterized protein</fullName>
    </submittedName>
</protein>
<evidence type="ECO:0000259" key="7">
    <source>
        <dbReference type="PROSITE" id="PS50835"/>
    </source>
</evidence>
<dbReference type="GO" id="GO:0001558">
    <property type="term" value="P:regulation of cell growth"/>
    <property type="evidence" value="ECO:0007669"/>
    <property type="project" value="InterPro"/>
</dbReference>
<dbReference type="Pfam" id="PF07648">
    <property type="entry name" value="Kazal_2"/>
    <property type="match status" value="1"/>
</dbReference>
<dbReference type="EMBL" id="OZ035831">
    <property type="protein sequence ID" value="CAL1615442.1"/>
    <property type="molecule type" value="Genomic_DNA"/>
</dbReference>
<evidence type="ECO:0000313" key="10">
    <source>
        <dbReference type="Proteomes" id="UP001497482"/>
    </source>
</evidence>
<organism evidence="9 10">
    <name type="scientific">Knipowitschia caucasica</name>
    <name type="common">Caucasian dwarf goby</name>
    <name type="synonym">Pomatoschistus caucasicus</name>
    <dbReference type="NCBI Taxonomy" id="637954"/>
    <lineage>
        <taxon>Eukaryota</taxon>
        <taxon>Metazoa</taxon>
        <taxon>Chordata</taxon>
        <taxon>Craniata</taxon>
        <taxon>Vertebrata</taxon>
        <taxon>Euteleostomi</taxon>
        <taxon>Actinopterygii</taxon>
        <taxon>Neopterygii</taxon>
        <taxon>Teleostei</taxon>
        <taxon>Neoteleostei</taxon>
        <taxon>Acanthomorphata</taxon>
        <taxon>Gobiaria</taxon>
        <taxon>Gobiiformes</taxon>
        <taxon>Gobioidei</taxon>
        <taxon>Gobiidae</taxon>
        <taxon>Gobiinae</taxon>
        <taxon>Knipowitschia</taxon>
    </lineage>
</organism>
<dbReference type="InterPro" id="IPR003599">
    <property type="entry name" value="Ig_sub"/>
</dbReference>
<feature type="signal peptide" evidence="6">
    <location>
        <begin position="1"/>
        <end position="17"/>
    </location>
</feature>
<feature type="domain" description="IGFBP N-terminal" evidence="8">
    <location>
        <begin position="46"/>
        <end position="127"/>
    </location>
</feature>
<dbReference type="SMART" id="SM00280">
    <property type="entry name" value="KAZAL"/>
    <property type="match status" value="1"/>
</dbReference>
<dbReference type="CDD" id="cd00104">
    <property type="entry name" value="KAZAL_FS"/>
    <property type="match status" value="1"/>
</dbReference>
<dbReference type="GO" id="GO:0005520">
    <property type="term" value="F:insulin-like growth factor binding"/>
    <property type="evidence" value="ECO:0007669"/>
    <property type="project" value="InterPro"/>
</dbReference>
<comment type="subcellular location">
    <subcellularLocation>
        <location evidence="1">Secreted</location>
    </subcellularLocation>
</comment>
<dbReference type="SMART" id="SM00409">
    <property type="entry name" value="IG"/>
    <property type="match status" value="1"/>
</dbReference>
<dbReference type="PANTHER" id="PTHR14186">
    <property type="entry name" value="INSULIN-LIKE GROWTH FACTOR BINDING PROTEIN-RELATED"/>
    <property type="match status" value="1"/>
</dbReference>
<dbReference type="PANTHER" id="PTHR14186:SF25">
    <property type="entry name" value="KAZAL-TYPE SERINE PEPTIDASE INHIBITOR DOMAIN 3"/>
    <property type="match status" value="1"/>
</dbReference>
<feature type="chain" id="PRO_5043785737" evidence="6">
    <location>
        <begin position="18"/>
        <end position="266"/>
    </location>
</feature>
<dbReference type="InterPro" id="IPR011390">
    <property type="entry name" value="IGFBP_rP_mac25"/>
</dbReference>
<keyword evidence="3 6" id="KW-0732">Signal</keyword>
<feature type="domain" description="Ig-like" evidence="7">
    <location>
        <begin position="111"/>
        <end position="235"/>
    </location>
</feature>
<evidence type="ECO:0000256" key="6">
    <source>
        <dbReference type="SAM" id="SignalP"/>
    </source>
</evidence>
<reference evidence="9 10" key="1">
    <citation type="submission" date="2024-04" db="EMBL/GenBank/DDBJ databases">
        <authorList>
            <person name="Waldvogel A.-M."/>
            <person name="Schoenle A."/>
        </authorList>
    </citation>
    <scope>NUCLEOTIDE SEQUENCE [LARGE SCALE GENOMIC DNA]</scope>
</reference>
<dbReference type="InterPro" id="IPR007110">
    <property type="entry name" value="Ig-like_dom"/>
</dbReference>
<keyword evidence="5" id="KW-0393">Immunoglobulin domain</keyword>
<evidence type="ECO:0000313" key="9">
    <source>
        <dbReference type="EMBL" id="CAL1615442.1"/>
    </source>
</evidence>
<dbReference type="InterPro" id="IPR036179">
    <property type="entry name" value="Ig-like_dom_sf"/>
</dbReference>
<evidence type="ECO:0000256" key="4">
    <source>
        <dbReference type="ARBA" id="ARBA00023157"/>
    </source>
</evidence>
<dbReference type="PROSITE" id="PS51323">
    <property type="entry name" value="IGFBP_N_2"/>
    <property type="match status" value="1"/>
</dbReference>
<dbReference type="GO" id="GO:0009966">
    <property type="term" value="P:regulation of signal transduction"/>
    <property type="evidence" value="ECO:0007669"/>
    <property type="project" value="TreeGrafter"/>
</dbReference>
<evidence type="ECO:0000256" key="2">
    <source>
        <dbReference type="ARBA" id="ARBA00022525"/>
    </source>
</evidence>
<keyword evidence="4" id="KW-1015">Disulfide bond</keyword>
<dbReference type="Gene3D" id="2.60.40.10">
    <property type="entry name" value="Immunoglobulins"/>
    <property type="match status" value="1"/>
</dbReference>
<keyword evidence="2" id="KW-0964">Secreted</keyword>
<accession>A0AAV2MQF6</accession>
<dbReference type="InterPro" id="IPR002350">
    <property type="entry name" value="Kazal_dom"/>
</dbReference>
<dbReference type="SUPFAM" id="SSF48726">
    <property type="entry name" value="Immunoglobulin"/>
    <property type="match status" value="1"/>
</dbReference>
<dbReference type="AlphaFoldDB" id="A0AAV2MQF6"/>
<dbReference type="InterPro" id="IPR013098">
    <property type="entry name" value="Ig_I-set"/>
</dbReference>
<name>A0AAV2MQF6_KNICA</name>
<sequence>MQPAVCALLCALHLAWTFPNSTPGPSSGPVVLEPKPVDSADPQVLASPGCPPCDPSQCGPAVGCRAGLVRGLCGCCEECGNVLGQSCDPGPTPRLHGLCGTGMRCTVDPRPGARSVEDQDELICVCDQQEALCASNGNTYRSRCEFREALFFNPLLKVKGKGPCKSATIEWRRDGHEGALPGDDPHLSVQSRGGPLKFELSSWLQIEGAGLEDAGTYQCVARNKLGAVSASAQLTILTREDLSSYLANSISEMHQLLEPDYDQDLY</sequence>
<dbReference type="Pfam" id="PF07679">
    <property type="entry name" value="I-set"/>
    <property type="match status" value="1"/>
</dbReference>
<dbReference type="SUPFAM" id="SSF57184">
    <property type="entry name" value="Growth factor receptor domain"/>
    <property type="match status" value="1"/>
</dbReference>
<keyword evidence="10" id="KW-1185">Reference proteome</keyword>
<evidence type="ECO:0000259" key="8">
    <source>
        <dbReference type="PROSITE" id="PS51323"/>
    </source>
</evidence>
<dbReference type="InterPro" id="IPR009030">
    <property type="entry name" value="Growth_fac_rcpt_cys_sf"/>
</dbReference>
<dbReference type="PROSITE" id="PS50835">
    <property type="entry name" value="IG_LIKE"/>
    <property type="match status" value="1"/>
</dbReference>
<proteinExistence type="predicted"/>